<gene>
    <name evidence="6" type="ORF">Q3M24_14760</name>
</gene>
<comment type="cofactor">
    <cofactor evidence="1">
        <name>[4Fe-4S] cluster</name>
        <dbReference type="ChEBI" id="CHEBI:49883"/>
    </cofactor>
</comment>
<dbReference type="PANTHER" id="PTHR43273">
    <property type="entry name" value="ANAEROBIC SULFATASE-MATURATING ENZYME HOMOLOG ASLB-RELATED"/>
    <property type="match status" value="1"/>
</dbReference>
<keyword evidence="3" id="KW-0479">Metal-binding</keyword>
<dbReference type="GO" id="GO:0046872">
    <property type="term" value="F:metal ion binding"/>
    <property type="evidence" value="ECO:0007669"/>
    <property type="project" value="UniProtKB-KW"/>
</dbReference>
<dbReference type="EMBL" id="CP159373">
    <property type="protein sequence ID" value="XCN71568.1"/>
    <property type="molecule type" value="Genomic_DNA"/>
</dbReference>
<dbReference type="SFLD" id="SFLDG01067">
    <property type="entry name" value="SPASM/twitch_domain_containing"/>
    <property type="match status" value="1"/>
</dbReference>
<dbReference type="Gene3D" id="3.20.20.70">
    <property type="entry name" value="Aldolase class I"/>
    <property type="match status" value="1"/>
</dbReference>
<sequence>MMPNAQADTKEKADQQVNQDTSPFRKAIHLLYVPTKFCNMSCRYCYLGDLTATKPEPDKVLGTLNTALEKLLAHGYLPFNLSFHGGEVTTLPSELLDGLFSIAARHYAEYGEEIKAQGFRVSPPHIKTNLFDFQRHWDVFIKHRVSISGSVDLPLRLHGQFRRDKQGRSTLAQIKENLKLLATYPHNKKISCVVTRAHLDAIDEFIAEINFLHYEIGLDMSRFNVMFGFDSNKNRGRFSQQDLGATMLSDAEQVRFYQAVKKAFVGTPLENALRTEWFKEFTPEYCCSSVNCGGKFFLLQFDGEVFSCPRGQSSPAYRYGNIFTDGVEAVIGNGWNMMERNENLLDIDDDCACCPWLPHCNLGCTFVRQETGLKKSYTCLLQKQLYQDAPDRWPPLPPEEITAYAQRLFLNNNIKKLQQGYVKKERVISPELFTDTNTLSEIIRHDAKLQALYSDELFFLRINGVEYRLHSAILKNEMDIEVLDPSSTILLGVRKDVFSLACEDEINNYVHLMLLRDTAVVYGDEQRTKQEHIFDYSLYRNAFFAAAQQEGGYAVLDISQLLISHAPFYMDGVRNIFFITTKALREYHYSKHRKNAFYHIQAINLPFQNIEFYWQEDN</sequence>
<reference evidence="6" key="1">
    <citation type="journal article" date="2024" name="Syst. Appl. Microbiol.">
        <title>First single-strain enrichments of Electrothrix cable bacteria, description of E. aestuarii sp. nov. and E. rattekaaiensis sp. nov., and proposal of a cable bacteria taxonomy following the rules of the SeqCode.</title>
        <authorList>
            <person name="Plum-Jensen L.E."/>
            <person name="Schramm A."/>
            <person name="Marshall I.P.G."/>
        </authorList>
    </citation>
    <scope>NUCLEOTIDE SEQUENCE</scope>
    <source>
        <strain evidence="6">Rat1</strain>
    </source>
</reference>
<dbReference type="SUPFAM" id="SSF102114">
    <property type="entry name" value="Radical SAM enzymes"/>
    <property type="match status" value="1"/>
</dbReference>
<dbReference type="InterPro" id="IPR058240">
    <property type="entry name" value="rSAM_sf"/>
</dbReference>
<evidence type="ECO:0000313" key="6">
    <source>
        <dbReference type="EMBL" id="XCN71568.1"/>
    </source>
</evidence>
<proteinExistence type="predicted"/>
<keyword evidence="5" id="KW-0411">Iron-sulfur</keyword>
<dbReference type="GO" id="GO:0016491">
    <property type="term" value="F:oxidoreductase activity"/>
    <property type="evidence" value="ECO:0007669"/>
    <property type="project" value="InterPro"/>
</dbReference>
<protein>
    <submittedName>
        <fullName evidence="6">SPASM domain-containing protein</fullName>
    </submittedName>
</protein>
<reference evidence="6" key="2">
    <citation type="submission" date="2024-06" db="EMBL/GenBank/DDBJ databases">
        <authorList>
            <person name="Plum-Jensen L.E."/>
            <person name="Schramm A."/>
            <person name="Marshall I.P.G."/>
        </authorList>
    </citation>
    <scope>NUCLEOTIDE SEQUENCE</scope>
    <source>
        <strain evidence="6">Rat1</strain>
    </source>
</reference>
<dbReference type="InterPro" id="IPR023885">
    <property type="entry name" value="4Fe4S-binding_SPASM_dom"/>
</dbReference>
<evidence type="ECO:0000256" key="1">
    <source>
        <dbReference type="ARBA" id="ARBA00001966"/>
    </source>
</evidence>
<dbReference type="AlphaFoldDB" id="A0AAU8LQK3"/>
<keyword evidence="2" id="KW-0949">S-adenosyl-L-methionine</keyword>
<evidence type="ECO:0000256" key="2">
    <source>
        <dbReference type="ARBA" id="ARBA00022691"/>
    </source>
</evidence>
<evidence type="ECO:0000256" key="4">
    <source>
        <dbReference type="ARBA" id="ARBA00023004"/>
    </source>
</evidence>
<dbReference type="GO" id="GO:0051536">
    <property type="term" value="F:iron-sulfur cluster binding"/>
    <property type="evidence" value="ECO:0007669"/>
    <property type="project" value="UniProtKB-KW"/>
</dbReference>
<keyword evidence="4" id="KW-0408">Iron</keyword>
<accession>A0AAU8LQK3</accession>
<evidence type="ECO:0000256" key="3">
    <source>
        <dbReference type="ARBA" id="ARBA00022723"/>
    </source>
</evidence>
<dbReference type="CDD" id="cd01335">
    <property type="entry name" value="Radical_SAM"/>
    <property type="match status" value="1"/>
</dbReference>
<name>A0AAU8LQK3_9BACT</name>
<dbReference type="NCBIfam" id="TIGR04085">
    <property type="entry name" value="rSAM_more_4Fe4S"/>
    <property type="match status" value="1"/>
</dbReference>
<dbReference type="PANTHER" id="PTHR43273:SF8">
    <property type="entry name" value="RADICAL SAM DOMAIN PROTEIN"/>
    <property type="match status" value="1"/>
</dbReference>
<organism evidence="6">
    <name type="scientific">Candidatus Electrothrix aestuarii</name>
    <dbReference type="NCBI Taxonomy" id="3062594"/>
    <lineage>
        <taxon>Bacteria</taxon>
        <taxon>Pseudomonadati</taxon>
        <taxon>Thermodesulfobacteriota</taxon>
        <taxon>Desulfobulbia</taxon>
        <taxon>Desulfobulbales</taxon>
        <taxon>Desulfobulbaceae</taxon>
        <taxon>Candidatus Electrothrix</taxon>
    </lineage>
</organism>
<dbReference type="InterPro" id="IPR007197">
    <property type="entry name" value="rSAM"/>
</dbReference>
<dbReference type="KEGG" id="eaj:Q3M24_14760"/>
<evidence type="ECO:0000256" key="5">
    <source>
        <dbReference type="ARBA" id="ARBA00023014"/>
    </source>
</evidence>
<dbReference type="InterPro" id="IPR013785">
    <property type="entry name" value="Aldolase_TIM"/>
</dbReference>
<dbReference type="SFLD" id="SFLDS00029">
    <property type="entry name" value="Radical_SAM"/>
    <property type="match status" value="1"/>
</dbReference>
<dbReference type="InterPro" id="IPR023867">
    <property type="entry name" value="Sulphatase_maturase_rSAM"/>
</dbReference>